<sequence>MATVNTEATSILATMRSHPYRQHCPIIHIGNTAAIFILTLMRPHPYWQHYPIIHIYNVVSSSSILPNVITASTSARQNFALIYIGNIAPTFTRRNYALIPVGNTANSSNSNAVEALFFTSINIDAFGIAKHHPDTFVVQGYMLIRIRIYHEPFTLE</sequence>
<gene>
    <name evidence="1" type="ORF">SK128_006447</name>
</gene>
<evidence type="ECO:0000313" key="2">
    <source>
        <dbReference type="Proteomes" id="UP001381693"/>
    </source>
</evidence>
<comment type="caution">
    <text evidence="1">The sequence shown here is derived from an EMBL/GenBank/DDBJ whole genome shotgun (WGS) entry which is preliminary data.</text>
</comment>
<organism evidence="1 2">
    <name type="scientific">Halocaridina rubra</name>
    <name type="common">Hawaiian red shrimp</name>
    <dbReference type="NCBI Taxonomy" id="373956"/>
    <lineage>
        <taxon>Eukaryota</taxon>
        <taxon>Metazoa</taxon>
        <taxon>Ecdysozoa</taxon>
        <taxon>Arthropoda</taxon>
        <taxon>Crustacea</taxon>
        <taxon>Multicrustacea</taxon>
        <taxon>Malacostraca</taxon>
        <taxon>Eumalacostraca</taxon>
        <taxon>Eucarida</taxon>
        <taxon>Decapoda</taxon>
        <taxon>Pleocyemata</taxon>
        <taxon>Caridea</taxon>
        <taxon>Atyoidea</taxon>
        <taxon>Atyidae</taxon>
        <taxon>Halocaridina</taxon>
    </lineage>
</organism>
<accession>A0AAN8XNV0</accession>
<evidence type="ECO:0000313" key="1">
    <source>
        <dbReference type="EMBL" id="KAK7081530.1"/>
    </source>
</evidence>
<keyword evidence="2" id="KW-1185">Reference proteome</keyword>
<name>A0AAN8XNV0_HALRR</name>
<protein>
    <submittedName>
        <fullName evidence="1">Uncharacterized protein</fullName>
    </submittedName>
</protein>
<proteinExistence type="predicted"/>
<dbReference type="Proteomes" id="UP001381693">
    <property type="component" value="Unassembled WGS sequence"/>
</dbReference>
<dbReference type="EMBL" id="JAXCGZ010004720">
    <property type="protein sequence ID" value="KAK7081530.1"/>
    <property type="molecule type" value="Genomic_DNA"/>
</dbReference>
<dbReference type="AlphaFoldDB" id="A0AAN8XNV0"/>
<reference evidence="1 2" key="1">
    <citation type="submission" date="2023-11" db="EMBL/GenBank/DDBJ databases">
        <title>Halocaridina rubra genome assembly.</title>
        <authorList>
            <person name="Smith C."/>
        </authorList>
    </citation>
    <scope>NUCLEOTIDE SEQUENCE [LARGE SCALE GENOMIC DNA]</scope>
    <source>
        <strain evidence="1">EP-1</strain>
        <tissue evidence="1">Whole</tissue>
    </source>
</reference>